<dbReference type="Pfam" id="PF00749">
    <property type="entry name" value="tRNA-synt_1c"/>
    <property type="match status" value="1"/>
</dbReference>
<protein>
    <submittedName>
        <fullName evidence="9">tRNA glutamyl-Q(34) synthetase GluQRS</fullName>
    </submittedName>
</protein>
<dbReference type="InterPro" id="IPR000924">
    <property type="entry name" value="Glu/Gln-tRNA-synth"/>
</dbReference>
<reference evidence="9 10" key="1">
    <citation type="submission" date="2018-07" db="EMBL/GenBank/DDBJ databases">
        <authorList>
            <person name="Quirk P.G."/>
            <person name="Krulwich T.A."/>
        </authorList>
    </citation>
    <scope>NUCLEOTIDE SEQUENCE [LARGE SCALE GENOMIC DNA]</scope>
    <source>
        <strain evidence="9 10">CC-BB4</strain>
    </source>
</reference>
<dbReference type="Proteomes" id="UP000254889">
    <property type="component" value="Chromosome"/>
</dbReference>
<evidence type="ECO:0000256" key="4">
    <source>
        <dbReference type="ARBA" id="ARBA00022833"/>
    </source>
</evidence>
<sequence>MSPPVFRFAPSPNGYLHLGHALSALLNADMARQADGRVLLRIEDIDASRCRPEYEQAVYEDLAWLGITWDGPVRRQSEHFDDYRAALAKLEAQGLVYPSFESRAEIAAMVAAREAQAPWLRDPDGAPLYPGAAKDMPSDERARRLASGAPYALRLDMAAALARVDALTWQETGTGPAGETGTIAADPAAWGDVVLARKDTPTSYHLAVAADDAAQGITDVVRGQDLFHATAVHRLLQALLGLPAPRYHHHRLVLDPDGRKLSKSTQATGLRELRARGLTAGDVRRLVGLD</sequence>
<dbReference type="PRINTS" id="PR00987">
    <property type="entry name" value="TRNASYNTHGLU"/>
</dbReference>
<dbReference type="InterPro" id="IPR001412">
    <property type="entry name" value="aa-tRNA-synth_I_CS"/>
</dbReference>
<keyword evidence="5 7" id="KW-0067">ATP-binding</keyword>
<dbReference type="GO" id="GO:0005829">
    <property type="term" value="C:cytosol"/>
    <property type="evidence" value="ECO:0007669"/>
    <property type="project" value="TreeGrafter"/>
</dbReference>
<dbReference type="GO" id="GO:0004818">
    <property type="term" value="F:glutamate-tRNA ligase activity"/>
    <property type="evidence" value="ECO:0007669"/>
    <property type="project" value="TreeGrafter"/>
</dbReference>
<name>A0A345ZXQ8_9HYPH</name>
<dbReference type="AlphaFoldDB" id="A0A345ZXQ8"/>
<keyword evidence="6 7" id="KW-0030">Aminoacyl-tRNA synthetase</keyword>
<dbReference type="PANTHER" id="PTHR43311:SF1">
    <property type="entry name" value="GLUTAMYL-Q TRNA(ASP) SYNTHETASE"/>
    <property type="match status" value="1"/>
</dbReference>
<evidence type="ECO:0000313" key="9">
    <source>
        <dbReference type="EMBL" id="AXK81705.1"/>
    </source>
</evidence>
<accession>A0A345ZXQ8</accession>
<keyword evidence="4" id="KW-0862">Zinc</keyword>
<feature type="domain" description="Glutamyl/glutaminyl-tRNA synthetase class Ib catalytic" evidence="8">
    <location>
        <begin position="7"/>
        <end position="267"/>
    </location>
</feature>
<evidence type="ECO:0000313" key="10">
    <source>
        <dbReference type="Proteomes" id="UP000254889"/>
    </source>
</evidence>
<proteinExistence type="inferred from homology"/>
<dbReference type="OrthoDB" id="9807503at2"/>
<dbReference type="GO" id="GO:0006424">
    <property type="term" value="P:glutamyl-tRNA aminoacylation"/>
    <property type="evidence" value="ECO:0007669"/>
    <property type="project" value="TreeGrafter"/>
</dbReference>
<dbReference type="PANTHER" id="PTHR43311">
    <property type="entry name" value="GLUTAMATE--TRNA LIGASE"/>
    <property type="match status" value="1"/>
</dbReference>
<evidence type="ECO:0000256" key="5">
    <source>
        <dbReference type="ARBA" id="ARBA00022840"/>
    </source>
</evidence>
<evidence type="ECO:0000256" key="1">
    <source>
        <dbReference type="ARBA" id="ARBA00022598"/>
    </source>
</evidence>
<evidence type="ECO:0000256" key="6">
    <source>
        <dbReference type="ARBA" id="ARBA00023146"/>
    </source>
</evidence>
<keyword evidence="2" id="KW-0479">Metal-binding</keyword>
<keyword evidence="10" id="KW-1185">Reference proteome</keyword>
<evidence type="ECO:0000256" key="7">
    <source>
        <dbReference type="RuleBase" id="RU363037"/>
    </source>
</evidence>
<comment type="similarity">
    <text evidence="7">Belongs to the class-I aminoacyl-tRNA synthetase family.</text>
</comment>
<evidence type="ECO:0000256" key="2">
    <source>
        <dbReference type="ARBA" id="ARBA00022723"/>
    </source>
</evidence>
<dbReference type="SUPFAM" id="SSF52374">
    <property type="entry name" value="Nucleotidylyl transferase"/>
    <property type="match status" value="1"/>
</dbReference>
<dbReference type="PROSITE" id="PS00178">
    <property type="entry name" value="AA_TRNA_LIGASE_I"/>
    <property type="match status" value="1"/>
</dbReference>
<dbReference type="RefSeq" id="WP_115692084.1">
    <property type="nucleotide sequence ID" value="NZ_CP031417.1"/>
</dbReference>
<keyword evidence="3 7" id="KW-0547">Nucleotide-binding</keyword>
<keyword evidence="1 7" id="KW-0436">Ligase</keyword>
<organism evidence="9 10">
    <name type="scientific">Pseudolabrys taiwanensis</name>
    <dbReference type="NCBI Taxonomy" id="331696"/>
    <lineage>
        <taxon>Bacteria</taxon>
        <taxon>Pseudomonadati</taxon>
        <taxon>Pseudomonadota</taxon>
        <taxon>Alphaproteobacteria</taxon>
        <taxon>Hyphomicrobiales</taxon>
        <taxon>Xanthobacteraceae</taxon>
        <taxon>Pseudolabrys</taxon>
    </lineage>
</organism>
<dbReference type="InterPro" id="IPR014729">
    <property type="entry name" value="Rossmann-like_a/b/a_fold"/>
</dbReference>
<dbReference type="KEGG" id="ptaw:DW352_14955"/>
<dbReference type="InterPro" id="IPR049940">
    <property type="entry name" value="GluQ/Sye"/>
</dbReference>
<dbReference type="NCBIfam" id="NF004315">
    <property type="entry name" value="PRK05710.1-4"/>
    <property type="match status" value="1"/>
</dbReference>
<gene>
    <name evidence="9" type="ORF">DW352_14955</name>
</gene>
<dbReference type="GO" id="GO:0005524">
    <property type="term" value="F:ATP binding"/>
    <property type="evidence" value="ECO:0007669"/>
    <property type="project" value="UniProtKB-KW"/>
</dbReference>
<dbReference type="InterPro" id="IPR020058">
    <property type="entry name" value="Glu/Gln-tRNA-synth_Ib_cat-dom"/>
</dbReference>
<evidence type="ECO:0000256" key="3">
    <source>
        <dbReference type="ARBA" id="ARBA00022741"/>
    </source>
</evidence>
<evidence type="ECO:0000259" key="8">
    <source>
        <dbReference type="Pfam" id="PF00749"/>
    </source>
</evidence>
<keyword evidence="7" id="KW-0648">Protein biosynthesis</keyword>
<dbReference type="EMBL" id="CP031417">
    <property type="protein sequence ID" value="AXK81705.1"/>
    <property type="molecule type" value="Genomic_DNA"/>
</dbReference>
<dbReference type="Gene3D" id="3.40.50.620">
    <property type="entry name" value="HUPs"/>
    <property type="match status" value="1"/>
</dbReference>